<keyword evidence="2" id="KW-0456">Lyase</keyword>
<keyword evidence="5" id="KW-1185">Reference proteome</keyword>
<feature type="binding site" evidence="4">
    <location>
        <begin position="22"/>
        <end position="27"/>
    </location>
    <ligand>
        <name>substrate</name>
    </ligand>
</feature>
<dbReference type="InterPro" id="IPR017939">
    <property type="entry name" value="G-Glutamylcylcotransferase"/>
</dbReference>
<organism evidence="5 6">
    <name type="scientific">Acrobeloides nanus</name>
    <dbReference type="NCBI Taxonomy" id="290746"/>
    <lineage>
        <taxon>Eukaryota</taxon>
        <taxon>Metazoa</taxon>
        <taxon>Ecdysozoa</taxon>
        <taxon>Nematoda</taxon>
        <taxon>Chromadorea</taxon>
        <taxon>Rhabditida</taxon>
        <taxon>Tylenchina</taxon>
        <taxon>Cephalobomorpha</taxon>
        <taxon>Cephaloboidea</taxon>
        <taxon>Cephalobidae</taxon>
        <taxon>Acrobeloides</taxon>
    </lineage>
</organism>
<name>A0A914CJK6_9BILA</name>
<feature type="active site" description="Proton acceptor" evidence="3">
    <location>
        <position position="97"/>
    </location>
</feature>
<dbReference type="Gene3D" id="3.10.490.10">
    <property type="entry name" value="Gamma-glutamyl cyclotransferase-like"/>
    <property type="match status" value="1"/>
</dbReference>
<dbReference type="WBParaSite" id="ACRNAN_scaffold11042.g20166.t1">
    <property type="protein sequence ID" value="ACRNAN_scaffold11042.g20166.t1"/>
    <property type="gene ID" value="ACRNAN_scaffold11042.g20166"/>
</dbReference>
<evidence type="ECO:0000313" key="6">
    <source>
        <dbReference type="WBParaSite" id="ACRNAN_scaffold11042.g20166.t1"/>
    </source>
</evidence>
<reference evidence="6" key="1">
    <citation type="submission" date="2022-11" db="UniProtKB">
        <authorList>
            <consortium name="WormBaseParasite"/>
        </authorList>
    </citation>
    <scope>IDENTIFICATION</scope>
</reference>
<dbReference type="InterPro" id="IPR013024">
    <property type="entry name" value="GGCT-like"/>
</dbReference>
<dbReference type="EC" id="4.3.2.9" evidence="1"/>
<evidence type="ECO:0000313" key="5">
    <source>
        <dbReference type="Proteomes" id="UP000887540"/>
    </source>
</evidence>
<evidence type="ECO:0000256" key="4">
    <source>
        <dbReference type="PIRSR" id="PIRSR617939-2"/>
    </source>
</evidence>
<dbReference type="InterPro" id="IPR036568">
    <property type="entry name" value="GGCT-like_sf"/>
</dbReference>
<dbReference type="Pfam" id="PF13772">
    <property type="entry name" value="AIG2_2"/>
    <property type="match status" value="1"/>
</dbReference>
<feature type="binding site" evidence="4">
    <location>
        <position position="140"/>
    </location>
    <ligand>
        <name>substrate</name>
    </ligand>
</feature>
<dbReference type="SUPFAM" id="SSF110857">
    <property type="entry name" value="Gamma-glutamyl cyclotransferase-like"/>
    <property type="match status" value="1"/>
</dbReference>
<evidence type="ECO:0000256" key="2">
    <source>
        <dbReference type="ARBA" id="ARBA00023239"/>
    </source>
</evidence>
<dbReference type="CDD" id="cd06661">
    <property type="entry name" value="GGCT_like"/>
    <property type="match status" value="1"/>
</dbReference>
<dbReference type="AlphaFoldDB" id="A0A914CJK6"/>
<accession>A0A914CJK6</accession>
<evidence type="ECO:0000256" key="1">
    <source>
        <dbReference type="ARBA" id="ARBA00012346"/>
    </source>
</evidence>
<dbReference type="PANTHER" id="PTHR12935">
    <property type="entry name" value="GAMMA-GLUTAMYLCYCLOTRANSFERASE"/>
    <property type="match status" value="1"/>
</dbReference>
<proteinExistence type="predicted"/>
<dbReference type="GO" id="GO:0003839">
    <property type="term" value="F:gamma-glutamylcyclotransferase activity"/>
    <property type="evidence" value="ECO:0007669"/>
    <property type="project" value="UniProtKB-EC"/>
</dbReference>
<dbReference type="Proteomes" id="UP000887540">
    <property type="component" value="Unplaced"/>
</dbReference>
<protein>
    <recommendedName>
        <fullName evidence="1">gamma-glutamylcyclotransferase</fullName>
        <ecNumber evidence="1">4.3.2.9</ecNumber>
    </recommendedName>
</protein>
<evidence type="ECO:0000256" key="3">
    <source>
        <dbReference type="PIRSR" id="PIRSR617939-1"/>
    </source>
</evidence>
<sequence>MPSETVVVKSISKTVSEGFFYYFGYGSNLLKERIHVQIKEAVFESTGVLSSHELTFYDSSRRWFGAIASIEPKPISKVWGCIWKVPNSFADELDLQESGYHRLDVNVQVQGPNGIQTEILCRTYQYSNPERKQLPPSPHYKHVIVKGALEHSLPEEYIKELMVIQDNGYKGRVELDLNVLRELNRQHEMNKENPMGA</sequence>
<dbReference type="PANTHER" id="PTHR12935:SF0">
    <property type="entry name" value="GAMMA-GLUTAMYLCYCLOTRANSFERASE"/>
    <property type="match status" value="1"/>
</dbReference>